<evidence type="ECO:0000313" key="1">
    <source>
        <dbReference type="EMBL" id="ASR46715.1"/>
    </source>
</evidence>
<dbReference type="KEGG" id="pkb:B4V02_08500"/>
<dbReference type="AlphaFoldDB" id="A0A222WKP9"/>
<dbReference type="Pfam" id="PF14006">
    <property type="entry name" value="YqzL"/>
    <property type="match status" value="1"/>
</dbReference>
<protein>
    <recommendedName>
        <fullName evidence="3">YqzL family protein</fullName>
    </recommendedName>
</protein>
<dbReference type="OrthoDB" id="1650227at2"/>
<evidence type="ECO:0000313" key="2">
    <source>
        <dbReference type="Proteomes" id="UP000214666"/>
    </source>
</evidence>
<dbReference type="InterPro" id="IPR025617">
    <property type="entry name" value="YqzL"/>
</dbReference>
<dbReference type="EMBL" id="CP020028">
    <property type="protein sequence ID" value="ASR46715.1"/>
    <property type="molecule type" value="Genomic_DNA"/>
</dbReference>
<organism evidence="1 2">
    <name type="scientific">Paenibacillus kribbensis</name>
    <dbReference type="NCBI Taxonomy" id="172713"/>
    <lineage>
        <taxon>Bacteria</taxon>
        <taxon>Bacillati</taxon>
        <taxon>Bacillota</taxon>
        <taxon>Bacilli</taxon>
        <taxon>Bacillales</taxon>
        <taxon>Paenibacillaceae</taxon>
        <taxon>Paenibacillus</taxon>
    </lineage>
</organism>
<evidence type="ECO:0008006" key="3">
    <source>
        <dbReference type="Google" id="ProtNLM"/>
    </source>
</evidence>
<sequence>MRDFSWKYFAMTGDVGAYLLYRESAVIGEQDTDEGESDEHEEACE</sequence>
<proteinExistence type="predicted"/>
<gene>
    <name evidence="1" type="ORF">B4V02_08500</name>
</gene>
<keyword evidence="2" id="KW-1185">Reference proteome</keyword>
<reference evidence="1 2" key="1">
    <citation type="submission" date="2017-03" db="EMBL/GenBank/DDBJ databases">
        <title>Complete genome sequence of Paenibacillus Kribbensis producing bioflocculants.</title>
        <authorList>
            <person name="Lee H.-G."/>
            <person name="Oh H.-M."/>
        </authorList>
    </citation>
    <scope>NUCLEOTIDE SEQUENCE [LARGE SCALE GENOMIC DNA]</scope>
    <source>
        <strain evidence="1 2">AM49</strain>
    </source>
</reference>
<accession>A0A222WKP9</accession>
<name>A0A222WKP9_9BACL</name>
<dbReference type="RefSeq" id="WP_081276746.1">
    <property type="nucleotide sequence ID" value="NZ_CP020028.1"/>
</dbReference>
<dbReference type="Proteomes" id="UP000214666">
    <property type="component" value="Chromosome"/>
</dbReference>